<dbReference type="EMBL" id="CP036261">
    <property type="protein sequence ID" value="QDS89825.1"/>
    <property type="molecule type" value="Genomic_DNA"/>
</dbReference>
<dbReference type="Proteomes" id="UP000319557">
    <property type="component" value="Chromosome"/>
</dbReference>
<gene>
    <name evidence="1" type="ORF">EC9_40260</name>
</gene>
<proteinExistence type="predicted"/>
<evidence type="ECO:0000313" key="2">
    <source>
        <dbReference type="Proteomes" id="UP000319557"/>
    </source>
</evidence>
<keyword evidence="2" id="KW-1185">Reference proteome</keyword>
<organism evidence="1 2">
    <name type="scientific">Rosistilla ulvae</name>
    <dbReference type="NCBI Taxonomy" id="1930277"/>
    <lineage>
        <taxon>Bacteria</taxon>
        <taxon>Pseudomonadati</taxon>
        <taxon>Planctomycetota</taxon>
        <taxon>Planctomycetia</taxon>
        <taxon>Pirellulales</taxon>
        <taxon>Pirellulaceae</taxon>
        <taxon>Rosistilla</taxon>
    </lineage>
</organism>
<dbReference type="KEGG" id="ruv:EC9_40260"/>
<dbReference type="AlphaFoldDB" id="A0A517M4N0"/>
<dbReference type="OrthoDB" id="289113at2"/>
<name>A0A517M4N0_9BACT</name>
<sequence length="65" mass="7337">MKPKIVDQLEREIEAVLAELFDQPRNSPLPMQPSPKTLHLMAKAAATVFETAVENRPRDEGIRPD</sequence>
<reference evidence="1 2" key="1">
    <citation type="submission" date="2019-02" db="EMBL/GenBank/DDBJ databases">
        <title>Deep-cultivation of Planctomycetes and their phenomic and genomic characterization uncovers novel biology.</title>
        <authorList>
            <person name="Wiegand S."/>
            <person name="Jogler M."/>
            <person name="Boedeker C."/>
            <person name="Pinto D."/>
            <person name="Vollmers J."/>
            <person name="Rivas-Marin E."/>
            <person name="Kohn T."/>
            <person name="Peeters S.H."/>
            <person name="Heuer A."/>
            <person name="Rast P."/>
            <person name="Oberbeckmann S."/>
            <person name="Bunk B."/>
            <person name="Jeske O."/>
            <person name="Meyerdierks A."/>
            <person name="Storesund J.E."/>
            <person name="Kallscheuer N."/>
            <person name="Luecker S."/>
            <person name="Lage O.M."/>
            <person name="Pohl T."/>
            <person name="Merkel B.J."/>
            <person name="Hornburger P."/>
            <person name="Mueller R.-W."/>
            <person name="Bruemmer F."/>
            <person name="Labrenz M."/>
            <person name="Spormann A.M."/>
            <person name="Op den Camp H."/>
            <person name="Overmann J."/>
            <person name="Amann R."/>
            <person name="Jetten M.S.M."/>
            <person name="Mascher T."/>
            <person name="Medema M.H."/>
            <person name="Devos D.P."/>
            <person name="Kaster A.-K."/>
            <person name="Ovreas L."/>
            <person name="Rohde M."/>
            <person name="Galperin M.Y."/>
            <person name="Jogler C."/>
        </authorList>
    </citation>
    <scope>NUCLEOTIDE SEQUENCE [LARGE SCALE GENOMIC DNA]</scope>
    <source>
        <strain evidence="1 2">EC9</strain>
    </source>
</reference>
<protein>
    <submittedName>
        <fullName evidence="1">Uncharacterized protein</fullName>
    </submittedName>
</protein>
<evidence type="ECO:0000313" key="1">
    <source>
        <dbReference type="EMBL" id="QDS89825.1"/>
    </source>
</evidence>
<dbReference type="RefSeq" id="WP_145347772.1">
    <property type="nucleotide sequence ID" value="NZ_CP036261.1"/>
</dbReference>
<accession>A0A517M4N0</accession>